<dbReference type="FunFam" id="2.60.40.10:FF:000503">
    <property type="entry name" value="Hemicentin 1"/>
    <property type="match status" value="1"/>
</dbReference>
<dbReference type="InterPro" id="IPR036179">
    <property type="entry name" value="Ig-like_dom_sf"/>
</dbReference>
<dbReference type="InterPro" id="IPR003599">
    <property type="entry name" value="Ig_sub"/>
</dbReference>
<reference evidence="5" key="1">
    <citation type="submission" date="2016-06" db="UniProtKB">
        <authorList>
            <consortium name="WormBaseParasite"/>
        </authorList>
    </citation>
    <scope>IDENTIFICATION</scope>
</reference>
<dbReference type="SMART" id="SM00409">
    <property type="entry name" value="IG"/>
    <property type="match status" value="2"/>
</dbReference>
<dbReference type="InterPro" id="IPR003598">
    <property type="entry name" value="Ig_sub2"/>
</dbReference>
<evidence type="ECO:0000256" key="3">
    <source>
        <dbReference type="ARBA" id="ARBA00023319"/>
    </source>
</evidence>
<dbReference type="SUPFAM" id="SSF48726">
    <property type="entry name" value="Immunoglobulin"/>
    <property type="match status" value="2"/>
</dbReference>
<dbReference type="PANTHER" id="PTHR45080">
    <property type="entry name" value="CONTACTIN 5"/>
    <property type="match status" value="1"/>
</dbReference>
<dbReference type="GO" id="GO:0005886">
    <property type="term" value="C:plasma membrane"/>
    <property type="evidence" value="ECO:0007669"/>
    <property type="project" value="TreeGrafter"/>
</dbReference>
<name>A0A183BGL4_9TREM</name>
<sequence length="189" mass="21163">LALFCVASGQPPPKTTWTRDGKPIDLDRFTISEDQVHLRLLKVEENDGGRYACLVSSDYGQASRTFDVKVTYAPRLESDGQLQYSLERTVGGSALLECLVSGNPRPKITWFKDGQPLEQLPYRYRLINQDRQLEIIAMQPTDAGRYRCVAKNPFGQIEVNTDVVVGGMLCDSHSSNSFIVLFLKISHVP</sequence>
<evidence type="ECO:0000313" key="5">
    <source>
        <dbReference type="WBParaSite" id="ECPE_0001839901-mRNA-1"/>
    </source>
</evidence>
<keyword evidence="1" id="KW-0732">Signal</keyword>
<evidence type="ECO:0000256" key="1">
    <source>
        <dbReference type="ARBA" id="ARBA00022729"/>
    </source>
</evidence>
<dbReference type="WBParaSite" id="ECPE_0001839901-mRNA-1">
    <property type="protein sequence ID" value="ECPE_0001839901-mRNA-1"/>
    <property type="gene ID" value="ECPE_0001839901"/>
</dbReference>
<dbReference type="AlphaFoldDB" id="A0A183BGL4"/>
<dbReference type="Pfam" id="PF07679">
    <property type="entry name" value="I-set"/>
    <property type="match status" value="2"/>
</dbReference>
<evidence type="ECO:0000256" key="2">
    <source>
        <dbReference type="ARBA" id="ARBA00023157"/>
    </source>
</evidence>
<keyword evidence="2" id="KW-1015">Disulfide bond</keyword>
<dbReference type="PROSITE" id="PS50835">
    <property type="entry name" value="IG_LIKE"/>
    <property type="match status" value="2"/>
</dbReference>
<dbReference type="SMART" id="SM00408">
    <property type="entry name" value="IGc2"/>
    <property type="match status" value="2"/>
</dbReference>
<dbReference type="FunFam" id="2.60.40.10:FF:000032">
    <property type="entry name" value="palladin isoform X1"/>
    <property type="match status" value="1"/>
</dbReference>
<dbReference type="PANTHER" id="PTHR45080:SF8">
    <property type="entry name" value="IG-LIKE DOMAIN-CONTAINING PROTEIN"/>
    <property type="match status" value="1"/>
</dbReference>
<keyword evidence="3" id="KW-0393">Immunoglobulin domain</keyword>
<feature type="domain" description="Ig-like" evidence="4">
    <location>
        <begin position="74"/>
        <end position="164"/>
    </location>
</feature>
<dbReference type="InterPro" id="IPR013783">
    <property type="entry name" value="Ig-like_fold"/>
</dbReference>
<proteinExistence type="predicted"/>
<organism evidence="5">
    <name type="scientific">Echinostoma caproni</name>
    <dbReference type="NCBI Taxonomy" id="27848"/>
    <lineage>
        <taxon>Eukaryota</taxon>
        <taxon>Metazoa</taxon>
        <taxon>Spiralia</taxon>
        <taxon>Lophotrochozoa</taxon>
        <taxon>Platyhelminthes</taxon>
        <taxon>Trematoda</taxon>
        <taxon>Digenea</taxon>
        <taxon>Plagiorchiida</taxon>
        <taxon>Echinostomata</taxon>
        <taxon>Echinostomatoidea</taxon>
        <taxon>Echinostomatidae</taxon>
        <taxon>Echinostoma</taxon>
    </lineage>
</organism>
<dbReference type="GO" id="GO:0007156">
    <property type="term" value="P:homophilic cell adhesion via plasma membrane adhesion molecules"/>
    <property type="evidence" value="ECO:0007669"/>
    <property type="project" value="TreeGrafter"/>
</dbReference>
<dbReference type="Gene3D" id="2.60.40.10">
    <property type="entry name" value="Immunoglobulins"/>
    <property type="match status" value="2"/>
</dbReference>
<evidence type="ECO:0000259" key="4">
    <source>
        <dbReference type="PROSITE" id="PS50835"/>
    </source>
</evidence>
<accession>A0A183BGL4</accession>
<protein>
    <submittedName>
        <fullName evidence="5">Ig-like domain-containing protein</fullName>
    </submittedName>
</protein>
<feature type="domain" description="Ig-like" evidence="4">
    <location>
        <begin position="1"/>
        <end position="71"/>
    </location>
</feature>
<dbReference type="InterPro" id="IPR007110">
    <property type="entry name" value="Ig-like_dom"/>
</dbReference>
<dbReference type="InterPro" id="IPR050958">
    <property type="entry name" value="Cell_Adh-Cytoskel_Orgn"/>
</dbReference>
<dbReference type="InterPro" id="IPR013098">
    <property type="entry name" value="Ig_I-set"/>
</dbReference>